<reference evidence="1 2" key="1">
    <citation type="submission" date="2019-03" db="EMBL/GenBank/DDBJ databases">
        <title>Draft genome sequences of novel Actinobacteria.</title>
        <authorList>
            <person name="Sahin N."/>
            <person name="Ay H."/>
            <person name="Saygin H."/>
        </authorList>
    </citation>
    <scope>NUCLEOTIDE SEQUENCE [LARGE SCALE GENOMIC DNA]</scope>
    <source>
        <strain evidence="1 2">DSM 45941</strain>
    </source>
</reference>
<protein>
    <submittedName>
        <fullName evidence="1">Uncharacterized protein</fullName>
    </submittedName>
</protein>
<evidence type="ECO:0000313" key="2">
    <source>
        <dbReference type="Proteomes" id="UP000295578"/>
    </source>
</evidence>
<name>A0A4V2YUJ4_9ACTN</name>
<comment type="caution">
    <text evidence="1">The sequence shown here is derived from an EMBL/GenBank/DDBJ whole genome shotgun (WGS) entry which is preliminary data.</text>
</comment>
<evidence type="ECO:0000313" key="1">
    <source>
        <dbReference type="EMBL" id="TDD78017.1"/>
    </source>
</evidence>
<proteinExistence type="predicted"/>
<dbReference type="EMBL" id="SMKY01000125">
    <property type="protein sequence ID" value="TDD78017.1"/>
    <property type="molecule type" value="Genomic_DNA"/>
</dbReference>
<organism evidence="1 2">
    <name type="scientific">Actinomadura darangshiensis</name>
    <dbReference type="NCBI Taxonomy" id="705336"/>
    <lineage>
        <taxon>Bacteria</taxon>
        <taxon>Bacillati</taxon>
        <taxon>Actinomycetota</taxon>
        <taxon>Actinomycetes</taxon>
        <taxon>Streptosporangiales</taxon>
        <taxon>Thermomonosporaceae</taxon>
        <taxon>Actinomadura</taxon>
    </lineage>
</organism>
<dbReference type="Proteomes" id="UP000295578">
    <property type="component" value="Unassembled WGS sequence"/>
</dbReference>
<accession>A0A4V2YUJ4</accession>
<dbReference type="RefSeq" id="WP_132199872.1">
    <property type="nucleotide sequence ID" value="NZ_SMKY01000125.1"/>
</dbReference>
<gene>
    <name evidence="1" type="ORF">E1293_24880</name>
</gene>
<keyword evidence="2" id="KW-1185">Reference proteome</keyword>
<dbReference type="AlphaFoldDB" id="A0A4V2YUJ4"/>
<sequence>MPLPEHLELVVNDEPLLDLWSVGPWRVPDGLCEEISARVEKLVSDPRYADWTTDKSTLLKAPAPSWWPN</sequence>